<evidence type="ECO:0000313" key="2">
    <source>
        <dbReference type="WBParaSite" id="JU765_v2.g7426.t1"/>
    </source>
</evidence>
<accession>A0AC34RJE2</accession>
<protein>
    <submittedName>
        <fullName evidence="2">CRAL-TRIO domain-containing protein</fullName>
    </submittedName>
</protein>
<dbReference type="WBParaSite" id="JU765_v2.g7426.t1">
    <property type="protein sequence ID" value="JU765_v2.g7426.t1"/>
    <property type="gene ID" value="JU765_v2.g7426"/>
</dbReference>
<dbReference type="Proteomes" id="UP000887576">
    <property type="component" value="Unplaced"/>
</dbReference>
<sequence length="398" mass="45708">MVDPPNLTEEERHGVKLIREAFGDRIPENLNTDFNLRRWWIGHDKNISTIEEKMSLYLKNRKILGFQDPDFVANFYEREDMKKIMQYFHMSRITEEHINKDNALVFVEGGEFDKAVLHTATTGQYLKVFFACCELVLQTILKVEKKTGKPCHGLCIFDMGKVALTNHINPNSNCNKVFKARALIWENFYPGMIKHIVIANPPMILSVVWTVARFLLAEKQRELLKFCRNQEALKEIVGTDMLPQAFGGKLTDTKYTQRTDCCNERKPITTDDYFVEGSILKQVGVDSLPPAIQLAIKANSKCRVLCIPTKNDFGSFVAWKFTTSDQIQFCVHQGETLVYPSLKIITTEVPEEDFLKTEDENNSYIFEFMNSNRFMTVHVDIHLVASKVTNITELSLAA</sequence>
<name>A0AC34RJE2_9BILA</name>
<organism evidence="1 2">
    <name type="scientific">Panagrolaimus sp. JU765</name>
    <dbReference type="NCBI Taxonomy" id="591449"/>
    <lineage>
        <taxon>Eukaryota</taxon>
        <taxon>Metazoa</taxon>
        <taxon>Ecdysozoa</taxon>
        <taxon>Nematoda</taxon>
        <taxon>Chromadorea</taxon>
        <taxon>Rhabditida</taxon>
        <taxon>Tylenchina</taxon>
        <taxon>Panagrolaimomorpha</taxon>
        <taxon>Panagrolaimoidea</taxon>
        <taxon>Panagrolaimidae</taxon>
        <taxon>Panagrolaimus</taxon>
    </lineage>
</organism>
<proteinExistence type="predicted"/>
<reference evidence="2" key="1">
    <citation type="submission" date="2022-11" db="UniProtKB">
        <authorList>
            <consortium name="WormBaseParasite"/>
        </authorList>
    </citation>
    <scope>IDENTIFICATION</scope>
</reference>
<evidence type="ECO:0000313" key="1">
    <source>
        <dbReference type="Proteomes" id="UP000887576"/>
    </source>
</evidence>